<keyword evidence="3" id="KW-1185">Reference proteome</keyword>
<evidence type="ECO:0008006" key="4">
    <source>
        <dbReference type="Google" id="ProtNLM"/>
    </source>
</evidence>
<accession>A0ABM8B167</accession>
<feature type="transmembrane region" description="Helical" evidence="1">
    <location>
        <begin position="30"/>
        <end position="49"/>
    </location>
</feature>
<keyword evidence="1" id="KW-0472">Membrane</keyword>
<evidence type="ECO:0000313" key="3">
    <source>
        <dbReference type="Proteomes" id="UP001317742"/>
    </source>
</evidence>
<gene>
    <name evidence="2" type="ORF">SYK_16700</name>
</gene>
<proteinExistence type="predicted"/>
<feature type="transmembrane region" description="Helical" evidence="1">
    <location>
        <begin position="80"/>
        <end position="98"/>
    </location>
</feature>
<organism evidence="2 3">
    <name type="scientific">Pseudodesulfovibrio nedwellii</name>
    <dbReference type="NCBI Taxonomy" id="2973072"/>
    <lineage>
        <taxon>Bacteria</taxon>
        <taxon>Pseudomonadati</taxon>
        <taxon>Thermodesulfobacteriota</taxon>
        <taxon>Desulfovibrionia</taxon>
        <taxon>Desulfovibrionales</taxon>
        <taxon>Desulfovibrionaceae</taxon>
    </lineage>
</organism>
<dbReference type="EMBL" id="AP026709">
    <property type="protein sequence ID" value="BDQ37310.1"/>
    <property type="molecule type" value="Genomic_DNA"/>
</dbReference>
<name>A0ABM8B167_9BACT</name>
<sequence>MAYTPLNRILLGAVAPIAIYYVGRKFDMALVGAVAASLWGLGVLGWFWVKTGEADGFSGIGAAYALSELAGVLVMRDPDWYLMSPIVSDWVLGGVFLASMGARKPLIQILAEQMAGIDAFPEEIRTSKYYRSLWLRLSFFWGGAYVLKGVVAWGIMNSMSVEIYLAARLVLGWPVVAGLIALSYWYPRRYWQRVM</sequence>
<feature type="transmembrane region" description="Helical" evidence="1">
    <location>
        <begin position="165"/>
        <end position="186"/>
    </location>
</feature>
<keyword evidence="1" id="KW-0812">Transmembrane</keyword>
<feature type="transmembrane region" description="Helical" evidence="1">
    <location>
        <begin position="133"/>
        <end position="153"/>
    </location>
</feature>
<dbReference type="NCBIfam" id="NF041646">
    <property type="entry name" value="VC0807_fam"/>
    <property type="match status" value="1"/>
</dbReference>
<reference evidence="2 3" key="1">
    <citation type="submission" date="2022-08" db="EMBL/GenBank/DDBJ databases">
        <title>Genome Sequence of the sulphate-reducing bacterium, Pseudodesulfovibrio sp. SYK.</title>
        <authorList>
            <person name="Kondo R."/>
            <person name="Kataoka T."/>
        </authorList>
    </citation>
    <scope>NUCLEOTIDE SEQUENCE [LARGE SCALE GENOMIC DNA]</scope>
    <source>
        <strain evidence="2 3">SYK</strain>
    </source>
</reference>
<evidence type="ECO:0000256" key="1">
    <source>
        <dbReference type="SAM" id="Phobius"/>
    </source>
</evidence>
<dbReference type="Proteomes" id="UP001317742">
    <property type="component" value="Chromosome"/>
</dbReference>
<dbReference type="RefSeq" id="WP_281763163.1">
    <property type="nucleotide sequence ID" value="NZ_AP026709.1"/>
</dbReference>
<keyword evidence="1" id="KW-1133">Transmembrane helix</keyword>
<feature type="transmembrane region" description="Helical" evidence="1">
    <location>
        <begin position="6"/>
        <end position="23"/>
    </location>
</feature>
<protein>
    <recommendedName>
        <fullName evidence="4">Intracellular septation protein A</fullName>
    </recommendedName>
</protein>
<evidence type="ECO:0000313" key="2">
    <source>
        <dbReference type="EMBL" id="BDQ37310.1"/>
    </source>
</evidence>